<dbReference type="GO" id="GO:0009190">
    <property type="term" value="P:cyclic nucleotide biosynthetic process"/>
    <property type="evidence" value="ECO:0007669"/>
    <property type="project" value="InterPro"/>
</dbReference>
<evidence type="ECO:0000256" key="1">
    <source>
        <dbReference type="SAM" id="Phobius"/>
    </source>
</evidence>
<dbReference type="Gene3D" id="3.30.70.1230">
    <property type="entry name" value="Nucleotide cyclase"/>
    <property type="match status" value="1"/>
</dbReference>
<protein>
    <submittedName>
        <fullName evidence="3">Putative adenylate and guanylate cyclase</fullName>
    </submittedName>
</protein>
<dbReference type="CDD" id="cd07302">
    <property type="entry name" value="CHD"/>
    <property type="match status" value="1"/>
</dbReference>
<dbReference type="EMBL" id="CP016364">
    <property type="protein sequence ID" value="APG48540.1"/>
    <property type="molecule type" value="Genomic_DNA"/>
</dbReference>
<keyword evidence="1" id="KW-0812">Transmembrane</keyword>
<dbReference type="InterPro" id="IPR050697">
    <property type="entry name" value="Adenylyl/Guanylyl_Cyclase_3/4"/>
</dbReference>
<dbReference type="KEGG" id="php:PhaeoP97_03180"/>
<gene>
    <name evidence="3" type="ORF">PhaeoP97_03180</name>
</gene>
<sequence length="433" mass="47002">MQDTAITPLLNEASIAAERLVSVLRIAVTLGLFTVFVVTVAGVDFSSLAPFLHRQLLFAVLTMFAYLMLGAVTFVATTLGWFKPWMSWVSVTADCAFLLFNVWFSLENSNYPGGVALLLPPAWLVPLVLAYGVMRMDPRLQLYTTLLLSGGLGALIFWPNVHSDVGQLGQLQSILDGPANVMKLTMVLLAGLVMVVAAARMRRLFYRELEAADARANLTRYLPAQVADQLADGGLAALQQGQRQIVAVLFVDIRGFTRWSESRDPQEVGDFITAFRNEVETSAAHHDGMIDKYMGDAAMLLFDDGPVQFGLPNGAARALACAHTMNEAIHRWSDRRLAAEDTVVEIGIGVHAGEVFAGVVGNADRLEYSVFGDAVNIASRLEAHSKTVPQTIIASATTLEIAGITPARQRWSALPPVTLRGRSTVIEIFAKDG</sequence>
<feature type="transmembrane region" description="Helical" evidence="1">
    <location>
        <begin position="20"/>
        <end position="43"/>
    </location>
</feature>
<name>A0A1L3I8S6_9RHOB</name>
<keyword evidence="1" id="KW-1133">Transmembrane helix</keyword>
<dbReference type="PANTHER" id="PTHR43081:SF1">
    <property type="entry name" value="ADENYLATE CYCLASE, TERMINAL-DIFFERENTIATION SPECIFIC"/>
    <property type="match status" value="1"/>
</dbReference>
<evidence type="ECO:0000313" key="4">
    <source>
        <dbReference type="Proteomes" id="UP000183859"/>
    </source>
</evidence>
<dbReference type="AlphaFoldDB" id="A0A1L3I8S6"/>
<dbReference type="STRING" id="1844006.PhaeoP97_03180"/>
<feature type="domain" description="Guanylate cyclase" evidence="2">
    <location>
        <begin position="247"/>
        <end position="382"/>
    </location>
</feature>
<feature type="transmembrane region" description="Helical" evidence="1">
    <location>
        <begin position="140"/>
        <end position="161"/>
    </location>
</feature>
<evidence type="ECO:0000313" key="3">
    <source>
        <dbReference type="EMBL" id="APG48540.1"/>
    </source>
</evidence>
<dbReference type="Pfam" id="PF00211">
    <property type="entry name" value="Guanylate_cyc"/>
    <property type="match status" value="1"/>
</dbReference>
<dbReference type="OrthoDB" id="341967at2"/>
<dbReference type="PROSITE" id="PS50125">
    <property type="entry name" value="GUANYLATE_CYCLASE_2"/>
    <property type="match status" value="1"/>
</dbReference>
<feature type="transmembrane region" description="Helical" evidence="1">
    <location>
        <begin position="112"/>
        <end position="133"/>
    </location>
</feature>
<feature type="transmembrane region" description="Helical" evidence="1">
    <location>
        <begin position="55"/>
        <end position="76"/>
    </location>
</feature>
<feature type="transmembrane region" description="Helical" evidence="1">
    <location>
        <begin position="181"/>
        <end position="199"/>
    </location>
</feature>
<evidence type="ECO:0000259" key="2">
    <source>
        <dbReference type="PROSITE" id="PS50125"/>
    </source>
</evidence>
<organism evidence="3 4">
    <name type="scientific">Phaeobacter porticola</name>
    <dbReference type="NCBI Taxonomy" id="1844006"/>
    <lineage>
        <taxon>Bacteria</taxon>
        <taxon>Pseudomonadati</taxon>
        <taxon>Pseudomonadota</taxon>
        <taxon>Alphaproteobacteria</taxon>
        <taxon>Rhodobacterales</taxon>
        <taxon>Roseobacteraceae</taxon>
        <taxon>Phaeobacter</taxon>
    </lineage>
</organism>
<dbReference type="InterPro" id="IPR001054">
    <property type="entry name" value="A/G_cyclase"/>
</dbReference>
<feature type="transmembrane region" description="Helical" evidence="1">
    <location>
        <begin position="88"/>
        <end position="106"/>
    </location>
</feature>
<dbReference type="PANTHER" id="PTHR43081">
    <property type="entry name" value="ADENYLATE CYCLASE, TERMINAL-DIFFERENTIATION SPECIFIC-RELATED"/>
    <property type="match status" value="1"/>
</dbReference>
<dbReference type="GO" id="GO:0035556">
    <property type="term" value="P:intracellular signal transduction"/>
    <property type="evidence" value="ECO:0007669"/>
    <property type="project" value="InterPro"/>
</dbReference>
<dbReference type="SMART" id="SM00044">
    <property type="entry name" value="CYCc"/>
    <property type="match status" value="1"/>
</dbReference>
<dbReference type="SUPFAM" id="SSF55073">
    <property type="entry name" value="Nucleotide cyclase"/>
    <property type="match status" value="1"/>
</dbReference>
<dbReference type="Proteomes" id="UP000183859">
    <property type="component" value="Chromosome"/>
</dbReference>
<dbReference type="InterPro" id="IPR029787">
    <property type="entry name" value="Nucleotide_cyclase"/>
</dbReference>
<accession>A0A1L3I8S6</accession>
<proteinExistence type="predicted"/>
<dbReference type="RefSeq" id="WP_072505858.1">
    <property type="nucleotide sequence ID" value="NZ_CP016364.1"/>
</dbReference>
<keyword evidence="1" id="KW-0472">Membrane</keyword>
<reference evidence="4" key="1">
    <citation type="submission" date="2016-07" db="EMBL/GenBank/DDBJ databases">
        <title>Phaeobacter portensis sp. nov., a tropodithietic acid producing bacterium isolated from a German harbor.</title>
        <authorList>
            <person name="Freese H.M."/>
            <person name="Bunk B."/>
            <person name="Breider S."/>
            <person name="Brinkhoff T."/>
        </authorList>
    </citation>
    <scope>NUCLEOTIDE SEQUENCE [LARGE SCALE GENOMIC DNA]</scope>
    <source>
        <strain evidence="4">P97</strain>
    </source>
</reference>
<keyword evidence="4" id="KW-1185">Reference proteome</keyword>
<dbReference type="GO" id="GO:0004016">
    <property type="term" value="F:adenylate cyclase activity"/>
    <property type="evidence" value="ECO:0007669"/>
    <property type="project" value="UniProtKB-ARBA"/>
</dbReference>